<evidence type="ECO:0000313" key="2">
    <source>
        <dbReference type="Proteomes" id="UP000053105"/>
    </source>
</evidence>
<proteinExistence type="predicted"/>
<keyword evidence="2" id="KW-1185">Reference proteome</keyword>
<gene>
    <name evidence="1" type="ORF">WN51_06888</name>
</gene>
<accession>A0A0M8ZQZ0</accession>
<organism evidence="1 2">
    <name type="scientific">Melipona quadrifasciata</name>
    <dbReference type="NCBI Taxonomy" id="166423"/>
    <lineage>
        <taxon>Eukaryota</taxon>
        <taxon>Metazoa</taxon>
        <taxon>Ecdysozoa</taxon>
        <taxon>Arthropoda</taxon>
        <taxon>Hexapoda</taxon>
        <taxon>Insecta</taxon>
        <taxon>Pterygota</taxon>
        <taxon>Neoptera</taxon>
        <taxon>Endopterygota</taxon>
        <taxon>Hymenoptera</taxon>
        <taxon>Apocrita</taxon>
        <taxon>Aculeata</taxon>
        <taxon>Apoidea</taxon>
        <taxon>Anthophila</taxon>
        <taxon>Apidae</taxon>
        <taxon>Melipona</taxon>
    </lineage>
</organism>
<sequence>MATNTLSPILIILLSKRQQLTCRLTYIANSSFAINMNTTWWFPFHHSCLPNFTIIHNS</sequence>
<name>A0A0M8ZQZ0_9HYME</name>
<protein>
    <submittedName>
        <fullName evidence="1">Uncharacterized protein</fullName>
    </submittedName>
</protein>
<dbReference type="EMBL" id="KQ435969">
    <property type="protein sequence ID" value="KOX67843.1"/>
    <property type="molecule type" value="Genomic_DNA"/>
</dbReference>
<evidence type="ECO:0000313" key="1">
    <source>
        <dbReference type="EMBL" id="KOX67843.1"/>
    </source>
</evidence>
<reference evidence="1 2" key="1">
    <citation type="submission" date="2015-07" db="EMBL/GenBank/DDBJ databases">
        <title>The genome of Melipona quadrifasciata.</title>
        <authorList>
            <person name="Pan H."/>
            <person name="Kapheim K."/>
        </authorList>
    </citation>
    <scope>NUCLEOTIDE SEQUENCE [LARGE SCALE GENOMIC DNA]</scope>
    <source>
        <strain evidence="1">0111107301</strain>
        <tissue evidence="1">Whole body</tissue>
    </source>
</reference>
<dbReference type="AlphaFoldDB" id="A0A0M8ZQZ0"/>
<dbReference type="Proteomes" id="UP000053105">
    <property type="component" value="Unassembled WGS sequence"/>
</dbReference>